<feature type="region of interest" description="Disordered" evidence="1">
    <location>
        <begin position="90"/>
        <end position="110"/>
    </location>
</feature>
<dbReference type="InterPro" id="IPR022064">
    <property type="entry name" value="DUF3619"/>
</dbReference>
<comment type="caution">
    <text evidence="2">The sequence shown here is derived from an EMBL/GenBank/DDBJ whole genome shotgun (WGS) entry which is preliminary data.</text>
</comment>
<reference evidence="2 3" key="1">
    <citation type="submission" date="2020-02" db="EMBL/GenBank/DDBJ databases">
        <title>Pseudoroseicyclus tamarix, sp. nov., isolated from offshore sediment of a Tamarix chinensis forest.</title>
        <authorList>
            <person name="Gai Y."/>
        </authorList>
    </citation>
    <scope>NUCLEOTIDE SEQUENCE [LARGE SCALE GENOMIC DNA]</scope>
    <source>
        <strain evidence="2 3">CLL3-39</strain>
    </source>
</reference>
<dbReference type="InterPro" id="IPR022062">
    <property type="entry name" value="DUF3618"/>
</dbReference>
<dbReference type="RefSeq" id="WP_163895288.1">
    <property type="nucleotide sequence ID" value="NZ_JAAFYS010000003.1"/>
</dbReference>
<dbReference type="Proteomes" id="UP000474757">
    <property type="component" value="Unassembled WGS sequence"/>
</dbReference>
<feature type="compositionally biased region" description="Basic and acidic residues" evidence="1">
    <location>
        <begin position="222"/>
        <end position="241"/>
    </location>
</feature>
<evidence type="ECO:0000313" key="2">
    <source>
        <dbReference type="EMBL" id="NDV02403.1"/>
    </source>
</evidence>
<keyword evidence="3" id="KW-1185">Reference proteome</keyword>
<protein>
    <submittedName>
        <fullName evidence="2">DUF3619 family protein</fullName>
    </submittedName>
</protein>
<feature type="region of interest" description="Disordered" evidence="1">
    <location>
        <begin position="409"/>
        <end position="463"/>
    </location>
</feature>
<name>A0A6B2JLH1_9RHOB</name>
<sequence>MPKDETPHEIERRIEKERSELSATLSEIQSRFTPDAMINEVTRTIRANGEDIGRSVARSVKENPVALAVTGVGLAWLIFGNNRSSKPAHALPEYNPEMGRSVGPKAGSTYERDDVLGADERRPDAERIRAAAYAGQPTGASYAGRPADDRAAHYPSWYTADDELGDDLPPESTGEFSEFGHAHQAVVAERESEIRSKARDATGQAKDSAHRAGDAASGAAHRAGEYASDAKHRAGDAAHDAGDRARYAAGQASGRMHAGAASARAAARRARWKVSDALHSGEDYAKRLRDRLAEGTEDLSNDARERIIAARARAIDARRHAQDATRSGVARGREVAIRGKDKAVDFFEDQPLVAGALAIAVGAAIAGALPRTRREDEWFGDTSDHLRDEAERIFNEERAKAERVARAAMDEAGSVMREEGEKADHAAKDALEAAKSDAKDAAKRVEDRAKSEADKENLGKPNV</sequence>
<evidence type="ECO:0000313" key="3">
    <source>
        <dbReference type="Proteomes" id="UP000474757"/>
    </source>
</evidence>
<dbReference type="Pfam" id="PF12277">
    <property type="entry name" value="DUF3618"/>
    <property type="match status" value="1"/>
</dbReference>
<organism evidence="2 3">
    <name type="scientific">Pseudoroseicyclus tamaricis</name>
    <dbReference type="NCBI Taxonomy" id="2705421"/>
    <lineage>
        <taxon>Bacteria</taxon>
        <taxon>Pseudomonadati</taxon>
        <taxon>Pseudomonadota</taxon>
        <taxon>Alphaproteobacteria</taxon>
        <taxon>Rhodobacterales</taxon>
        <taxon>Paracoccaceae</taxon>
        <taxon>Pseudoroseicyclus</taxon>
    </lineage>
</organism>
<feature type="compositionally biased region" description="Basic and acidic residues" evidence="1">
    <location>
        <begin position="188"/>
        <end position="200"/>
    </location>
</feature>
<dbReference type="Pfam" id="PF12279">
    <property type="entry name" value="DUF3619"/>
    <property type="match status" value="1"/>
</dbReference>
<feature type="region of interest" description="Disordered" evidence="1">
    <location>
        <begin position="188"/>
        <end position="241"/>
    </location>
</feature>
<feature type="compositionally biased region" description="Basic and acidic residues" evidence="1">
    <location>
        <begin position="416"/>
        <end position="463"/>
    </location>
</feature>
<accession>A0A6B2JLH1</accession>
<dbReference type="AlphaFoldDB" id="A0A6B2JLH1"/>
<proteinExistence type="predicted"/>
<evidence type="ECO:0000256" key="1">
    <source>
        <dbReference type="SAM" id="MobiDB-lite"/>
    </source>
</evidence>
<gene>
    <name evidence="2" type="ORF">GZA08_15640</name>
</gene>
<dbReference type="EMBL" id="JAAGAB010000003">
    <property type="protein sequence ID" value="NDV02403.1"/>
    <property type="molecule type" value="Genomic_DNA"/>
</dbReference>